<dbReference type="InterPro" id="IPR041711">
    <property type="entry name" value="Met-tRNA-FMT_N"/>
</dbReference>
<dbReference type="InterPro" id="IPR002376">
    <property type="entry name" value="Formyl_transf_N"/>
</dbReference>
<gene>
    <name evidence="5" type="ORF">CCMP2556_LOCUS994</name>
</gene>
<name>A0ABP0HC30_9DINO</name>
<evidence type="ECO:0000259" key="4">
    <source>
        <dbReference type="Pfam" id="PF00551"/>
    </source>
</evidence>
<dbReference type="SUPFAM" id="SSF53328">
    <property type="entry name" value="Formyltransferase"/>
    <property type="match status" value="1"/>
</dbReference>
<evidence type="ECO:0000313" key="6">
    <source>
        <dbReference type="Proteomes" id="UP001642484"/>
    </source>
</evidence>
<feature type="region of interest" description="Disordered" evidence="3">
    <location>
        <begin position="435"/>
        <end position="460"/>
    </location>
</feature>
<protein>
    <recommendedName>
        <fullName evidence="2">Methionyl-tRNA formyltransferase, mitochondrial</fullName>
        <ecNumber evidence="1">2.1.2.9</ecNumber>
    </recommendedName>
</protein>
<feature type="domain" description="Formyl transferase N-terminal" evidence="4">
    <location>
        <begin position="78"/>
        <end position="255"/>
    </location>
</feature>
<dbReference type="Proteomes" id="UP001642484">
    <property type="component" value="Unassembled WGS sequence"/>
</dbReference>
<organism evidence="5 6">
    <name type="scientific">Durusdinium trenchii</name>
    <dbReference type="NCBI Taxonomy" id="1381693"/>
    <lineage>
        <taxon>Eukaryota</taxon>
        <taxon>Sar</taxon>
        <taxon>Alveolata</taxon>
        <taxon>Dinophyceae</taxon>
        <taxon>Suessiales</taxon>
        <taxon>Symbiodiniaceae</taxon>
        <taxon>Durusdinium</taxon>
    </lineage>
</organism>
<dbReference type="PANTHER" id="PTHR11138">
    <property type="entry name" value="METHIONYL-TRNA FORMYLTRANSFERASE"/>
    <property type="match status" value="1"/>
</dbReference>
<keyword evidence="6" id="KW-1185">Reference proteome</keyword>
<comment type="caution">
    <text evidence="5">The sequence shown here is derived from an EMBL/GenBank/DDBJ whole genome shotgun (WGS) entry which is preliminary data.</text>
</comment>
<dbReference type="EMBL" id="CAXAMN010000325">
    <property type="protein sequence ID" value="CAK8987766.1"/>
    <property type="molecule type" value="Genomic_DNA"/>
</dbReference>
<reference evidence="5 6" key="1">
    <citation type="submission" date="2024-02" db="EMBL/GenBank/DDBJ databases">
        <authorList>
            <person name="Chen Y."/>
            <person name="Shah S."/>
            <person name="Dougan E. K."/>
            <person name="Thang M."/>
            <person name="Chan C."/>
        </authorList>
    </citation>
    <scope>NUCLEOTIDE SEQUENCE [LARGE SCALE GENOMIC DNA]</scope>
</reference>
<dbReference type="HAMAP" id="MF_00182">
    <property type="entry name" value="Formyl_trans"/>
    <property type="match status" value="1"/>
</dbReference>
<dbReference type="InterPro" id="IPR005794">
    <property type="entry name" value="Fmt"/>
</dbReference>
<evidence type="ECO:0000256" key="2">
    <source>
        <dbReference type="ARBA" id="ARBA00014185"/>
    </source>
</evidence>
<sequence length="460" mass="50523">MCMFASSKSPCGRGLRKGTWVEQKALFKVQALLLFALFKGWSAFAGCQGPQRSCRPWLQPRHSCCVQLNAGDGDHPGRVVFLGSPSCVEVVLQRLVESQGHDFEVCAVVSRPPKRVKKAVSKTAVHDLAEKLGVPCVLTPPSAKDPGFLEELESLKPDVCVTAAYGEYLPRRFLQTPRLGTVNLHPSLLPRWRGASPVQRCLVAGDTETGITILYTVPKMDAGPIIVQKKMSLQGSETSPDLLDKLFAWGADLLVDQVIPKLLSGEEKKEDCRMKEMENKMEVTMDTAQVQDEALVEKAPIITKEEGRLWPHNETAMQMRDKVRGYAGWPGTTLPVACSGSTAPLEGVRIKVADAEIVPIDSVSSFISSHAPDEELFFIPEVNGRAAVGLRPACDKVNALLLRSFHIPGKKHEVPAETFKKGYMSFQPAKWITPEEEAAMVTTSSGGTKKKRKRTRGPRQ</sequence>
<evidence type="ECO:0000313" key="5">
    <source>
        <dbReference type="EMBL" id="CAK8987766.1"/>
    </source>
</evidence>
<dbReference type="PANTHER" id="PTHR11138:SF5">
    <property type="entry name" value="METHIONYL-TRNA FORMYLTRANSFERASE, MITOCHONDRIAL"/>
    <property type="match status" value="1"/>
</dbReference>
<dbReference type="CDD" id="cd08646">
    <property type="entry name" value="FMT_core_Met-tRNA-FMT_N"/>
    <property type="match status" value="1"/>
</dbReference>
<dbReference type="Pfam" id="PF00551">
    <property type="entry name" value="Formyl_trans_N"/>
    <property type="match status" value="1"/>
</dbReference>
<evidence type="ECO:0000256" key="3">
    <source>
        <dbReference type="SAM" id="MobiDB-lite"/>
    </source>
</evidence>
<accession>A0ABP0HC30</accession>
<dbReference type="InterPro" id="IPR036477">
    <property type="entry name" value="Formyl_transf_N_sf"/>
</dbReference>
<proteinExistence type="inferred from homology"/>
<dbReference type="Gene3D" id="3.40.50.12230">
    <property type="match status" value="1"/>
</dbReference>
<dbReference type="EC" id="2.1.2.9" evidence="1"/>
<feature type="compositionally biased region" description="Basic residues" evidence="3">
    <location>
        <begin position="448"/>
        <end position="460"/>
    </location>
</feature>
<evidence type="ECO:0000256" key="1">
    <source>
        <dbReference type="ARBA" id="ARBA00012261"/>
    </source>
</evidence>